<dbReference type="Gene3D" id="1.10.357.20">
    <property type="entry name" value="SLC41 divalent cation transporters, integral membrane domain"/>
    <property type="match status" value="1"/>
</dbReference>
<dbReference type="InterPro" id="IPR046342">
    <property type="entry name" value="CBS_dom_sf"/>
</dbReference>
<evidence type="ECO:0000256" key="6">
    <source>
        <dbReference type="ARBA" id="ARBA00022989"/>
    </source>
</evidence>
<feature type="transmembrane region" description="Helical" evidence="9">
    <location>
        <begin position="364"/>
        <end position="386"/>
    </location>
</feature>
<evidence type="ECO:0000256" key="1">
    <source>
        <dbReference type="ARBA" id="ARBA00004141"/>
    </source>
</evidence>
<dbReference type="EMBL" id="JBBLZC010000003">
    <property type="protein sequence ID" value="MEK0082429.1"/>
    <property type="molecule type" value="Genomic_DNA"/>
</dbReference>
<evidence type="ECO:0000313" key="11">
    <source>
        <dbReference type="EMBL" id="MEK0082429.1"/>
    </source>
</evidence>
<evidence type="ECO:0000256" key="9">
    <source>
        <dbReference type="RuleBase" id="RU362011"/>
    </source>
</evidence>
<accession>A0ABU8XND8</accession>
<comment type="subunit">
    <text evidence="9">Homodimer.</text>
</comment>
<dbReference type="InterPro" id="IPR006667">
    <property type="entry name" value="SLC41_membr_dom"/>
</dbReference>
<evidence type="ECO:0000256" key="2">
    <source>
        <dbReference type="ARBA" id="ARBA00009749"/>
    </source>
</evidence>
<evidence type="ECO:0000259" key="10">
    <source>
        <dbReference type="PROSITE" id="PS51371"/>
    </source>
</evidence>
<evidence type="ECO:0000256" key="4">
    <source>
        <dbReference type="ARBA" id="ARBA00022692"/>
    </source>
</evidence>
<dbReference type="RefSeq" id="WP_418158278.1">
    <property type="nucleotide sequence ID" value="NZ_JBBLZC010000003.1"/>
</dbReference>
<dbReference type="InterPro" id="IPR038076">
    <property type="entry name" value="MgtE_N_sf"/>
</dbReference>
<keyword evidence="6 9" id="KW-1133">Transmembrane helix</keyword>
<evidence type="ECO:0000256" key="7">
    <source>
        <dbReference type="ARBA" id="ARBA00023136"/>
    </source>
</evidence>
<keyword evidence="9" id="KW-0479">Metal-binding</keyword>
<dbReference type="InterPro" id="IPR036739">
    <property type="entry name" value="SLC41_membr_dom_sf"/>
</dbReference>
<organism evidence="11 12">
    <name type="scientific">Benzoatithermus flavus</name>
    <dbReference type="NCBI Taxonomy" id="3108223"/>
    <lineage>
        <taxon>Bacteria</taxon>
        <taxon>Pseudomonadati</taxon>
        <taxon>Pseudomonadota</taxon>
        <taxon>Alphaproteobacteria</taxon>
        <taxon>Geminicoccales</taxon>
        <taxon>Geminicoccaceae</taxon>
        <taxon>Benzoatithermus</taxon>
    </lineage>
</organism>
<comment type="caution">
    <text evidence="11">The sequence shown here is derived from an EMBL/GenBank/DDBJ whole genome shotgun (WGS) entry which is preliminary data.</text>
</comment>
<dbReference type="SMART" id="SM00116">
    <property type="entry name" value="CBS"/>
    <property type="match status" value="1"/>
</dbReference>
<keyword evidence="4 9" id="KW-0812">Transmembrane</keyword>
<dbReference type="PANTHER" id="PTHR43773:SF1">
    <property type="entry name" value="MAGNESIUM TRANSPORTER MGTE"/>
    <property type="match status" value="1"/>
</dbReference>
<keyword evidence="7 9" id="KW-0472">Membrane</keyword>
<keyword evidence="12" id="KW-1185">Reference proteome</keyword>
<protein>
    <recommendedName>
        <fullName evidence="9">Magnesium transporter MgtE</fullName>
    </recommendedName>
</protein>
<dbReference type="SUPFAM" id="SSF54631">
    <property type="entry name" value="CBS-domain pair"/>
    <property type="match status" value="1"/>
</dbReference>
<feature type="domain" description="CBS" evidence="10">
    <location>
        <begin position="209"/>
        <end position="267"/>
    </location>
</feature>
<evidence type="ECO:0000256" key="5">
    <source>
        <dbReference type="ARBA" id="ARBA00022842"/>
    </source>
</evidence>
<name>A0ABU8XND8_9PROT</name>
<evidence type="ECO:0000256" key="8">
    <source>
        <dbReference type="PROSITE-ProRule" id="PRU00703"/>
    </source>
</evidence>
<feature type="transmembrane region" description="Helical" evidence="9">
    <location>
        <begin position="393"/>
        <end position="417"/>
    </location>
</feature>
<keyword evidence="8" id="KW-0129">CBS domain</keyword>
<dbReference type="CDD" id="cd04606">
    <property type="entry name" value="CBS_pair_Mg_transporter"/>
    <property type="match status" value="1"/>
</dbReference>
<sequence>MDEAGAPPLELSDALVEKVRAALAVGDTSAAAALAAPLHAADLADLLERLDGEARRALIAALGPAFDADTLPHLDEYVRDQVIEALGPEATGEVVARLETDDAVEVLADLDEAEQAAILAGLPLPERAAIEQGLAFPEYSAGRLMQRDAVAVPEYWTVGQTIDYLRAQPDLPDEFYDIFLIDPRFRVVGAVPLSRVLRSRRAVPLKELRLKELRTFPAECDQEEVARAFRKYGLVSAPVVGADGRLLGVITVDDVVDVIEEEAEDDILKLGGVLETDFFAGPWQSARQRLPWLVVNLATAVLAATVIGLFEGAIEKLVALAVLMPMVPSMGGNAGTQTLTVTVRALAVGELTPSNTLQILWKEIAVGLVNGAVFLVLGALIVALWFRDPYLGLVFGLAMIANLTAAGLAGVTIPLALHRLGFDPAVSSAVFVTTVTDCVGFGAFLGLATLLL</sequence>
<dbReference type="Pfam" id="PF00571">
    <property type="entry name" value="CBS"/>
    <property type="match status" value="1"/>
</dbReference>
<dbReference type="PROSITE" id="PS51371">
    <property type="entry name" value="CBS"/>
    <property type="match status" value="1"/>
</dbReference>
<dbReference type="InterPro" id="IPR006668">
    <property type="entry name" value="Mg_transptr_MgtE_intracell_dom"/>
</dbReference>
<evidence type="ECO:0000313" key="12">
    <source>
        <dbReference type="Proteomes" id="UP001375743"/>
    </source>
</evidence>
<dbReference type="InterPro" id="IPR000644">
    <property type="entry name" value="CBS_dom"/>
</dbReference>
<dbReference type="Pfam" id="PF03448">
    <property type="entry name" value="MgtE_N"/>
    <property type="match status" value="1"/>
</dbReference>
<dbReference type="Gene3D" id="1.25.60.10">
    <property type="entry name" value="MgtE N-terminal domain-like"/>
    <property type="match status" value="1"/>
</dbReference>
<dbReference type="Proteomes" id="UP001375743">
    <property type="component" value="Unassembled WGS sequence"/>
</dbReference>
<keyword evidence="3 9" id="KW-0813">Transport</keyword>
<dbReference type="SUPFAM" id="SSF161093">
    <property type="entry name" value="MgtE membrane domain-like"/>
    <property type="match status" value="1"/>
</dbReference>
<comment type="subcellular location">
    <subcellularLocation>
        <location evidence="9">Cell membrane</location>
        <topology evidence="9">Multi-pass membrane protein</topology>
    </subcellularLocation>
    <subcellularLocation>
        <location evidence="1">Membrane</location>
        <topology evidence="1">Multi-pass membrane protein</topology>
    </subcellularLocation>
</comment>
<dbReference type="Gene3D" id="3.10.580.10">
    <property type="entry name" value="CBS-domain"/>
    <property type="match status" value="1"/>
</dbReference>
<proteinExistence type="inferred from homology"/>
<dbReference type="PANTHER" id="PTHR43773">
    <property type="entry name" value="MAGNESIUM TRANSPORTER MGTE"/>
    <property type="match status" value="1"/>
</dbReference>
<feature type="transmembrane region" description="Helical" evidence="9">
    <location>
        <begin position="290"/>
        <end position="310"/>
    </location>
</feature>
<dbReference type="NCBIfam" id="TIGR00400">
    <property type="entry name" value="mgtE"/>
    <property type="match status" value="1"/>
</dbReference>
<dbReference type="SMART" id="SM00924">
    <property type="entry name" value="MgtE_N"/>
    <property type="match status" value="1"/>
</dbReference>
<keyword evidence="9" id="KW-1003">Cell membrane</keyword>
<comment type="similarity">
    <text evidence="2 9">Belongs to the SLC41A transporter family.</text>
</comment>
<feature type="transmembrane region" description="Helical" evidence="9">
    <location>
        <begin position="429"/>
        <end position="451"/>
    </location>
</feature>
<comment type="function">
    <text evidence="9">Acts as a magnesium transporter.</text>
</comment>
<reference evidence="11 12" key="1">
    <citation type="submission" date="2024-01" db="EMBL/GenBank/DDBJ databases">
        <title>Multi-omics insights into the function and evolution of sodium benzoate biodegradation pathways in Benzoatithermus flavus gen. nov., sp. nov. from hot spring.</title>
        <authorList>
            <person name="Hu C.-J."/>
            <person name="Li W.-J."/>
        </authorList>
    </citation>
    <scope>NUCLEOTIDE SEQUENCE [LARGE SCALE GENOMIC DNA]</scope>
    <source>
        <strain evidence="11 12">SYSU G07066</strain>
    </source>
</reference>
<dbReference type="Pfam" id="PF01769">
    <property type="entry name" value="MgtE"/>
    <property type="match status" value="1"/>
</dbReference>
<comment type="caution">
    <text evidence="9">Lacks conserved residue(s) required for the propagation of feature annotation.</text>
</comment>
<dbReference type="SUPFAM" id="SSF158791">
    <property type="entry name" value="MgtE N-terminal domain-like"/>
    <property type="match status" value="1"/>
</dbReference>
<evidence type="ECO:0000256" key="3">
    <source>
        <dbReference type="ARBA" id="ARBA00022448"/>
    </source>
</evidence>
<dbReference type="InterPro" id="IPR006669">
    <property type="entry name" value="MgtE_transporter"/>
</dbReference>
<keyword evidence="5 9" id="KW-0460">Magnesium</keyword>
<gene>
    <name evidence="11" type="primary">mgtE</name>
    <name evidence="11" type="ORF">U1T56_04655</name>
</gene>